<reference evidence="5" key="1">
    <citation type="submission" date="2010-07" db="EMBL/GenBank/DDBJ databases">
        <title>The genome sequence of Gaeumannomyces graminis var. tritici strain R3-111a-1.</title>
        <authorList>
            <consortium name="The Broad Institute Genome Sequencing Platform"/>
            <person name="Ma L.-J."/>
            <person name="Dead R."/>
            <person name="Young S."/>
            <person name="Zeng Q."/>
            <person name="Koehrsen M."/>
            <person name="Alvarado L."/>
            <person name="Berlin A."/>
            <person name="Chapman S.B."/>
            <person name="Chen Z."/>
            <person name="Freedman E."/>
            <person name="Gellesch M."/>
            <person name="Goldberg J."/>
            <person name="Griggs A."/>
            <person name="Gujja S."/>
            <person name="Heilman E.R."/>
            <person name="Heiman D."/>
            <person name="Hepburn T."/>
            <person name="Howarth C."/>
            <person name="Jen D."/>
            <person name="Larson L."/>
            <person name="Mehta T."/>
            <person name="Neiman D."/>
            <person name="Pearson M."/>
            <person name="Roberts A."/>
            <person name="Saif S."/>
            <person name="Shea T."/>
            <person name="Shenoy N."/>
            <person name="Sisk P."/>
            <person name="Stolte C."/>
            <person name="Sykes S."/>
            <person name="Walk T."/>
            <person name="White J."/>
            <person name="Yandava C."/>
            <person name="Haas B."/>
            <person name="Nusbaum C."/>
            <person name="Birren B."/>
        </authorList>
    </citation>
    <scope>NUCLEOTIDE SEQUENCE [LARGE SCALE GENOMIC DNA]</scope>
    <source>
        <strain evidence="5">R3-111a-1</strain>
    </source>
</reference>
<dbReference type="VEuPathDB" id="FungiDB:GGTG_07745"/>
<evidence type="ECO:0000313" key="4">
    <source>
        <dbReference type="EnsemblFungi" id="EJT73891"/>
    </source>
</evidence>
<keyword evidence="5" id="KW-1185">Reference proteome</keyword>
<dbReference type="STRING" id="644352.J3P2J9"/>
<dbReference type="EnsemblFungi" id="EJT73891">
    <property type="protein sequence ID" value="EJT73891"/>
    <property type="gene ID" value="GGTG_07745"/>
</dbReference>
<dbReference type="eggNOG" id="ENOG502S0AR">
    <property type="taxonomic scope" value="Eukaryota"/>
</dbReference>
<evidence type="ECO:0000313" key="3">
    <source>
        <dbReference type="EMBL" id="EJT73891.1"/>
    </source>
</evidence>
<dbReference type="GeneID" id="20348203"/>
<reference evidence="4" key="5">
    <citation type="submission" date="2018-04" db="UniProtKB">
        <authorList>
            <consortium name="EnsemblFungi"/>
        </authorList>
    </citation>
    <scope>IDENTIFICATION</scope>
    <source>
        <strain evidence="4">R3-111a-1</strain>
    </source>
</reference>
<evidence type="ECO:0000313" key="5">
    <source>
        <dbReference type="Proteomes" id="UP000006039"/>
    </source>
</evidence>
<feature type="region of interest" description="Disordered" evidence="1">
    <location>
        <begin position="1"/>
        <end position="32"/>
    </location>
</feature>
<reference evidence="3" key="2">
    <citation type="submission" date="2010-07" db="EMBL/GenBank/DDBJ databases">
        <authorList>
            <consortium name="The Broad Institute Genome Sequencing Platform"/>
            <consortium name="Broad Institute Genome Sequencing Center for Infectious Disease"/>
            <person name="Ma L.-J."/>
            <person name="Dead R."/>
            <person name="Young S."/>
            <person name="Zeng Q."/>
            <person name="Koehrsen M."/>
            <person name="Alvarado L."/>
            <person name="Berlin A."/>
            <person name="Chapman S.B."/>
            <person name="Chen Z."/>
            <person name="Freedman E."/>
            <person name="Gellesch M."/>
            <person name="Goldberg J."/>
            <person name="Griggs A."/>
            <person name="Gujja S."/>
            <person name="Heilman E.R."/>
            <person name="Heiman D."/>
            <person name="Hepburn T."/>
            <person name="Howarth C."/>
            <person name="Jen D."/>
            <person name="Larson L."/>
            <person name="Mehta T."/>
            <person name="Neiman D."/>
            <person name="Pearson M."/>
            <person name="Roberts A."/>
            <person name="Saif S."/>
            <person name="Shea T."/>
            <person name="Shenoy N."/>
            <person name="Sisk P."/>
            <person name="Stolte C."/>
            <person name="Sykes S."/>
            <person name="Walk T."/>
            <person name="White J."/>
            <person name="Yandava C."/>
            <person name="Haas B."/>
            <person name="Nusbaum C."/>
            <person name="Birren B."/>
        </authorList>
    </citation>
    <scope>NUCLEOTIDE SEQUENCE</scope>
    <source>
        <strain evidence="3">R3-111a-1</strain>
    </source>
</reference>
<proteinExistence type="predicted"/>
<dbReference type="EMBL" id="GL385398">
    <property type="protein sequence ID" value="EJT73891.1"/>
    <property type="molecule type" value="Genomic_DNA"/>
</dbReference>
<dbReference type="SMART" id="SM00256">
    <property type="entry name" value="FBOX"/>
    <property type="match status" value="1"/>
</dbReference>
<dbReference type="PROSITE" id="PS50181">
    <property type="entry name" value="FBOX"/>
    <property type="match status" value="1"/>
</dbReference>
<evidence type="ECO:0000256" key="1">
    <source>
        <dbReference type="SAM" id="MobiDB-lite"/>
    </source>
</evidence>
<dbReference type="HOGENOM" id="CLU_030037_0_0_1"/>
<dbReference type="PANTHER" id="PTHR13252:SF9">
    <property type="entry name" value="F-BOX ONLY PROTEIN 28"/>
    <property type="match status" value="1"/>
</dbReference>
<dbReference type="InterPro" id="IPR036047">
    <property type="entry name" value="F-box-like_dom_sf"/>
</dbReference>
<gene>
    <name evidence="4" type="primary">20348203</name>
    <name evidence="3" type="ORF">GGTG_07745</name>
</gene>
<dbReference type="AlphaFoldDB" id="J3P2J9"/>
<feature type="region of interest" description="Disordered" evidence="1">
    <location>
        <begin position="104"/>
        <end position="136"/>
    </location>
</feature>
<organism evidence="3">
    <name type="scientific">Gaeumannomyces tritici (strain R3-111a-1)</name>
    <name type="common">Wheat and barley take-all root rot fungus</name>
    <name type="synonym">Gaeumannomyces graminis var. tritici</name>
    <dbReference type="NCBI Taxonomy" id="644352"/>
    <lineage>
        <taxon>Eukaryota</taxon>
        <taxon>Fungi</taxon>
        <taxon>Dikarya</taxon>
        <taxon>Ascomycota</taxon>
        <taxon>Pezizomycotina</taxon>
        <taxon>Sordariomycetes</taxon>
        <taxon>Sordariomycetidae</taxon>
        <taxon>Magnaporthales</taxon>
        <taxon>Magnaporthaceae</taxon>
        <taxon>Gaeumannomyces</taxon>
    </lineage>
</organism>
<reference evidence="3" key="3">
    <citation type="submission" date="2010-09" db="EMBL/GenBank/DDBJ databases">
        <title>Annotation of Gaeumannomyces graminis var. tritici R3-111a-1.</title>
        <authorList>
            <consortium name="The Broad Institute Genome Sequencing Platform"/>
            <person name="Ma L.-J."/>
            <person name="Dead R."/>
            <person name="Young S.K."/>
            <person name="Zeng Q."/>
            <person name="Gargeya S."/>
            <person name="Fitzgerald M."/>
            <person name="Haas B."/>
            <person name="Abouelleil A."/>
            <person name="Alvarado L."/>
            <person name="Arachchi H.M."/>
            <person name="Berlin A."/>
            <person name="Brown A."/>
            <person name="Chapman S.B."/>
            <person name="Chen Z."/>
            <person name="Dunbar C."/>
            <person name="Freedman E."/>
            <person name="Gearin G."/>
            <person name="Gellesch M."/>
            <person name="Goldberg J."/>
            <person name="Griggs A."/>
            <person name="Gujja S."/>
            <person name="Heiman D."/>
            <person name="Howarth C."/>
            <person name="Larson L."/>
            <person name="Lui A."/>
            <person name="MacDonald P.J.P."/>
            <person name="Mehta T."/>
            <person name="Montmayeur A."/>
            <person name="Murphy C."/>
            <person name="Neiman D."/>
            <person name="Pearson M."/>
            <person name="Priest M."/>
            <person name="Roberts A."/>
            <person name="Saif S."/>
            <person name="Shea T."/>
            <person name="Shenoy N."/>
            <person name="Sisk P."/>
            <person name="Stolte C."/>
            <person name="Sykes S."/>
            <person name="Yandava C."/>
            <person name="Wortman J."/>
            <person name="Nusbaum C."/>
            <person name="Birren B."/>
        </authorList>
    </citation>
    <scope>NUCLEOTIDE SEQUENCE</scope>
    <source>
        <strain evidence="3">R3-111a-1</strain>
    </source>
</reference>
<dbReference type="GO" id="GO:0000209">
    <property type="term" value="P:protein polyubiquitination"/>
    <property type="evidence" value="ECO:0007669"/>
    <property type="project" value="TreeGrafter"/>
</dbReference>
<dbReference type="PANTHER" id="PTHR13252">
    <property type="entry name" value="F-BOX ONLY PROTEIN 28"/>
    <property type="match status" value="1"/>
</dbReference>
<feature type="domain" description="F-box" evidence="2">
    <location>
        <begin position="30"/>
        <end position="76"/>
    </location>
</feature>
<dbReference type="Proteomes" id="UP000006039">
    <property type="component" value="Unassembled WGS sequence"/>
</dbReference>
<accession>J3P2J9</accession>
<dbReference type="InterPro" id="IPR001810">
    <property type="entry name" value="F-box_dom"/>
</dbReference>
<name>J3P2J9_GAET3</name>
<dbReference type="OrthoDB" id="3219396at2759"/>
<sequence length="693" mass="74959">MPAEQLPLPPSGLGVASADRDRPRTPAMARPSLPGLPEEILLHILSFLQPTDITRLQAVSRRFCSLFRDNVFWRSICFRESSFLEAFNRRAALLSAGRSSPFELQPRAGGDASGLATSAAAPLRPPARGRAPSAGLEHRARMIERARVMANWDLTYPGETVSWYDEYIQRHGHITVSWFQLPRIKDGDLVSEPIEARGLALFSPDDPSEADPQLRGSEGALFAVSPLDDGSVCLWDVKGSRGRRGAICGKSQAEILYVDGPGGDNSRRSKRVDSGVTECVAIDSYRKRAFVAVQCHLLEIDLERLAVVGCESFPWSITTLSGTNPGLPLTVGTTLGIHLYDYRARGSAATAALNGGADGGIDEFDRLGAGDYYRRSVRALFDDEPLPPYASLAQPGPLSILHLGQSGAAASVGDDIYVAGRFSNILHYDRRRFPSISGSIFSGARLCAMTSLPYPFSASDSERRRKGLLSLGQLKMTRANSGNTLVACGEYNTKGSLELYSLGSEKTLPGGGGGSAKSEDWMLKNRQTSSQSKLLSVASHGTRLVVSNGSGLLKWFERDGFTEVRRCRIGDYESTRANNTAGGGQRQGISLFSSMPGSDDLARKLLPTHQGRGGSGAINGNDLVFWTGEKLGLVGFSAKAGFTTDEFEEEVRSAEELEKQKAERDYSERVQRALQRQAEDARFVQGLGLGASV</sequence>
<dbReference type="Gene3D" id="1.20.1280.50">
    <property type="match status" value="1"/>
</dbReference>
<dbReference type="InterPro" id="IPR039719">
    <property type="entry name" value="FBXO28"/>
</dbReference>
<protein>
    <submittedName>
        <fullName evidence="3">F-box domain-containing protein</fullName>
    </submittedName>
</protein>
<dbReference type="Pfam" id="PF12937">
    <property type="entry name" value="F-box-like"/>
    <property type="match status" value="1"/>
</dbReference>
<dbReference type="RefSeq" id="XP_009223835.1">
    <property type="nucleotide sequence ID" value="XM_009225571.1"/>
</dbReference>
<reference evidence="4" key="4">
    <citation type="journal article" date="2015" name="G3 (Bethesda)">
        <title>Genome sequences of three phytopathogenic species of the Magnaporthaceae family of fungi.</title>
        <authorList>
            <person name="Okagaki L.H."/>
            <person name="Nunes C.C."/>
            <person name="Sailsbery J."/>
            <person name="Clay B."/>
            <person name="Brown D."/>
            <person name="John T."/>
            <person name="Oh Y."/>
            <person name="Young N."/>
            <person name="Fitzgerald M."/>
            <person name="Haas B.J."/>
            <person name="Zeng Q."/>
            <person name="Young S."/>
            <person name="Adiconis X."/>
            <person name="Fan L."/>
            <person name="Levin J.Z."/>
            <person name="Mitchell T.K."/>
            <person name="Okubara P.A."/>
            <person name="Farman M.L."/>
            <person name="Kohn L.M."/>
            <person name="Birren B."/>
            <person name="Ma L.-J."/>
            <person name="Dean R.A."/>
        </authorList>
    </citation>
    <scope>NUCLEOTIDE SEQUENCE</scope>
    <source>
        <strain evidence="4">R3-111a-1</strain>
    </source>
</reference>
<feature type="compositionally biased region" description="Low complexity" evidence="1">
    <location>
        <begin position="118"/>
        <end position="135"/>
    </location>
</feature>
<evidence type="ECO:0000259" key="2">
    <source>
        <dbReference type="PROSITE" id="PS50181"/>
    </source>
</evidence>
<dbReference type="SUPFAM" id="SSF81383">
    <property type="entry name" value="F-box domain"/>
    <property type="match status" value="1"/>
</dbReference>